<dbReference type="RefSeq" id="XP_010917060.1">
    <property type="nucleotide sequence ID" value="XM_010918758.3"/>
</dbReference>
<dbReference type="GeneID" id="105041743"/>
<feature type="compositionally biased region" description="Pro residues" evidence="1">
    <location>
        <begin position="77"/>
        <end position="86"/>
    </location>
</feature>
<dbReference type="KEGG" id="egu:105041743"/>
<gene>
    <name evidence="4" type="primary">LOC105041743</name>
</gene>
<evidence type="ECO:0000313" key="4">
    <source>
        <dbReference type="RefSeq" id="XP_010917060.1"/>
    </source>
</evidence>
<organism evidence="3 4">
    <name type="scientific">Elaeis guineensis var. tenera</name>
    <name type="common">Oil palm</name>
    <dbReference type="NCBI Taxonomy" id="51953"/>
    <lineage>
        <taxon>Eukaryota</taxon>
        <taxon>Viridiplantae</taxon>
        <taxon>Streptophyta</taxon>
        <taxon>Embryophyta</taxon>
        <taxon>Tracheophyta</taxon>
        <taxon>Spermatophyta</taxon>
        <taxon>Magnoliopsida</taxon>
        <taxon>Liliopsida</taxon>
        <taxon>Arecaceae</taxon>
        <taxon>Arecoideae</taxon>
        <taxon>Cocoseae</taxon>
        <taxon>Elaeidinae</taxon>
        <taxon>Elaeis</taxon>
    </lineage>
</organism>
<dbReference type="AlphaFoldDB" id="A0A6I9R340"/>
<reference evidence="4" key="1">
    <citation type="submission" date="2025-08" db="UniProtKB">
        <authorList>
            <consortium name="RefSeq"/>
        </authorList>
    </citation>
    <scope>IDENTIFICATION</scope>
</reference>
<dbReference type="InParanoid" id="A0A6I9R340"/>
<sequence length="86" mass="9496">MGYCRFLSLLLISALLSLSLSEGVTGLGRRIGILRPVDKGGHSFEPEEESSGREMLEMEKDYKEPGANTNPRNGDPFNPPLRPPRP</sequence>
<evidence type="ECO:0000256" key="2">
    <source>
        <dbReference type="SAM" id="SignalP"/>
    </source>
</evidence>
<evidence type="ECO:0000313" key="3">
    <source>
        <dbReference type="Proteomes" id="UP000504607"/>
    </source>
</evidence>
<feature type="chain" id="PRO_5026935934" evidence="2">
    <location>
        <begin position="22"/>
        <end position="86"/>
    </location>
</feature>
<feature type="signal peptide" evidence="2">
    <location>
        <begin position="1"/>
        <end position="21"/>
    </location>
</feature>
<evidence type="ECO:0000256" key="1">
    <source>
        <dbReference type="SAM" id="MobiDB-lite"/>
    </source>
</evidence>
<dbReference type="Proteomes" id="UP000504607">
    <property type="component" value="Chromosome 3"/>
</dbReference>
<accession>A0A6I9R340</accession>
<protein>
    <submittedName>
        <fullName evidence="4">Uncharacterized protein LOC105041743</fullName>
    </submittedName>
</protein>
<dbReference type="OrthoDB" id="771916at2759"/>
<name>A0A6I9R340_ELAGV</name>
<feature type="region of interest" description="Disordered" evidence="1">
    <location>
        <begin position="36"/>
        <end position="86"/>
    </location>
</feature>
<dbReference type="PANTHER" id="PTHR37908:SF3">
    <property type="entry name" value="TRANSMEMBRANE PROTEIN"/>
    <property type="match status" value="1"/>
</dbReference>
<keyword evidence="2" id="KW-0732">Signal</keyword>
<keyword evidence="3" id="KW-1185">Reference proteome</keyword>
<feature type="compositionally biased region" description="Basic and acidic residues" evidence="1">
    <location>
        <begin position="36"/>
        <end position="64"/>
    </location>
</feature>
<dbReference type="PANTHER" id="PTHR37908">
    <property type="entry name" value="TRANSMEMBRANE PROTEIN"/>
    <property type="match status" value="1"/>
</dbReference>
<proteinExistence type="predicted"/>